<keyword evidence="1" id="KW-0812">Transmembrane</keyword>
<feature type="transmembrane region" description="Helical" evidence="1">
    <location>
        <begin position="103"/>
        <end position="125"/>
    </location>
</feature>
<reference evidence="2 3" key="1">
    <citation type="submission" date="2018-10" db="EMBL/GenBank/DDBJ databases">
        <title>Fifty Aureobasidium pullulans genomes reveal a recombining polyextremotolerant generalist.</title>
        <authorList>
            <person name="Gostincar C."/>
            <person name="Turk M."/>
            <person name="Zajc J."/>
            <person name="Gunde-Cimerman N."/>
        </authorList>
    </citation>
    <scope>NUCLEOTIDE SEQUENCE [LARGE SCALE GENOMIC DNA]</scope>
    <source>
        <strain evidence="2 3">EXF-11318</strain>
    </source>
</reference>
<name>A0A4S8V0D3_AURPU</name>
<keyword evidence="1" id="KW-1133">Transmembrane helix</keyword>
<accession>A0A4S8V0D3</accession>
<proteinExistence type="predicted"/>
<feature type="transmembrane region" description="Helical" evidence="1">
    <location>
        <begin position="137"/>
        <end position="159"/>
    </location>
</feature>
<feature type="transmembrane region" description="Helical" evidence="1">
    <location>
        <begin position="174"/>
        <end position="196"/>
    </location>
</feature>
<dbReference type="EMBL" id="QZAJ01000976">
    <property type="protein sequence ID" value="THW04431.1"/>
    <property type="molecule type" value="Genomic_DNA"/>
</dbReference>
<protein>
    <submittedName>
        <fullName evidence="2">Uncharacterized protein</fullName>
    </submittedName>
</protein>
<comment type="caution">
    <text evidence="2">The sequence shown here is derived from an EMBL/GenBank/DDBJ whole genome shotgun (WGS) entry which is preliminary data.</text>
</comment>
<evidence type="ECO:0000313" key="2">
    <source>
        <dbReference type="EMBL" id="THW04431.1"/>
    </source>
</evidence>
<organism evidence="2 3">
    <name type="scientific">Aureobasidium pullulans</name>
    <name type="common">Black yeast</name>
    <name type="synonym">Pullularia pullulans</name>
    <dbReference type="NCBI Taxonomy" id="5580"/>
    <lineage>
        <taxon>Eukaryota</taxon>
        <taxon>Fungi</taxon>
        <taxon>Dikarya</taxon>
        <taxon>Ascomycota</taxon>
        <taxon>Pezizomycotina</taxon>
        <taxon>Dothideomycetes</taxon>
        <taxon>Dothideomycetidae</taxon>
        <taxon>Dothideales</taxon>
        <taxon>Saccotheciaceae</taxon>
        <taxon>Aureobasidium</taxon>
    </lineage>
</organism>
<dbReference type="Proteomes" id="UP000308014">
    <property type="component" value="Unassembled WGS sequence"/>
</dbReference>
<evidence type="ECO:0000313" key="3">
    <source>
        <dbReference type="Proteomes" id="UP000308014"/>
    </source>
</evidence>
<sequence length="212" mass="23673">MTRRMVYGIGLWVFLAGIPSPVLCSLTLANAFTAVALTFTSMALPSWISYTSPTTSSQKPIHVSYGLHRRCSSLSGSCTPFPVYEDCHGEDRYFCSMWRSVGFLMNFSVVLELATFVAFVVVLLGGRSNREGGWKMCVSMLGVVMVCQIAAMAIVAFLFDHDNRFFVGWKLDKSWILCTVSWVVLLFDIIGISFAAKMMPAEDDYEPIPDRR</sequence>
<keyword evidence="1" id="KW-0472">Membrane</keyword>
<dbReference type="AlphaFoldDB" id="A0A4S8V0D3"/>
<gene>
    <name evidence="2" type="ORF">D6D24_10541</name>
</gene>
<evidence type="ECO:0000256" key="1">
    <source>
        <dbReference type="SAM" id="Phobius"/>
    </source>
</evidence>